<dbReference type="GO" id="GO:0006355">
    <property type="term" value="P:regulation of DNA-templated transcription"/>
    <property type="evidence" value="ECO:0007669"/>
    <property type="project" value="InterPro"/>
</dbReference>
<evidence type="ECO:0000256" key="5">
    <source>
        <dbReference type="ARBA" id="ARBA00023015"/>
    </source>
</evidence>
<dbReference type="GO" id="GO:0005524">
    <property type="term" value="F:ATP binding"/>
    <property type="evidence" value="ECO:0007669"/>
    <property type="project" value="UniProtKB-KW"/>
</dbReference>
<organism evidence="13 14">
    <name type="scientific">Desulfonatronospira thiodismutans ASO3-1</name>
    <dbReference type="NCBI Taxonomy" id="555779"/>
    <lineage>
        <taxon>Bacteria</taxon>
        <taxon>Pseudomonadati</taxon>
        <taxon>Thermodesulfobacteriota</taxon>
        <taxon>Desulfovibrionia</taxon>
        <taxon>Desulfovibrionales</taxon>
        <taxon>Desulfonatronovibrionaceae</taxon>
        <taxon>Desulfonatronospira</taxon>
    </lineage>
</organism>
<dbReference type="PRINTS" id="PR01590">
    <property type="entry name" value="HTHFIS"/>
</dbReference>
<evidence type="ECO:0000256" key="4">
    <source>
        <dbReference type="ARBA" id="ARBA00022840"/>
    </source>
</evidence>
<keyword evidence="3" id="KW-0418">Kinase</keyword>
<dbReference type="SUPFAM" id="SSF52540">
    <property type="entry name" value="P-loop containing nucleoside triphosphate hydrolases"/>
    <property type="match status" value="1"/>
</dbReference>
<dbReference type="InterPro" id="IPR001789">
    <property type="entry name" value="Sig_transdc_resp-reg_receiver"/>
</dbReference>
<evidence type="ECO:0000259" key="11">
    <source>
        <dbReference type="PROSITE" id="PS50112"/>
    </source>
</evidence>
<dbReference type="CDD" id="cd19920">
    <property type="entry name" value="REC_PA4781-like"/>
    <property type="match status" value="1"/>
</dbReference>
<dbReference type="Gene3D" id="3.40.50.300">
    <property type="entry name" value="P-loop containing nucleotide triphosphate hydrolases"/>
    <property type="match status" value="1"/>
</dbReference>
<evidence type="ECO:0000256" key="6">
    <source>
        <dbReference type="ARBA" id="ARBA00023125"/>
    </source>
</evidence>
<dbReference type="InterPro" id="IPR003593">
    <property type="entry name" value="AAA+_ATPase"/>
</dbReference>
<dbReference type="PROSITE" id="PS50045">
    <property type="entry name" value="SIGMA54_INTERACT_4"/>
    <property type="match status" value="1"/>
</dbReference>
<dbReference type="InterPro" id="IPR027417">
    <property type="entry name" value="P-loop_NTPase"/>
</dbReference>
<dbReference type="InterPro" id="IPR029016">
    <property type="entry name" value="GAF-like_dom_sf"/>
</dbReference>
<evidence type="ECO:0000256" key="1">
    <source>
        <dbReference type="ARBA" id="ARBA00022679"/>
    </source>
</evidence>
<dbReference type="SMART" id="SM00448">
    <property type="entry name" value="REC"/>
    <property type="match status" value="1"/>
</dbReference>
<name>D6SMJ7_9BACT</name>
<dbReference type="InterPro" id="IPR002197">
    <property type="entry name" value="HTH_Fis"/>
</dbReference>
<evidence type="ECO:0000256" key="7">
    <source>
        <dbReference type="ARBA" id="ARBA00023163"/>
    </source>
</evidence>
<dbReference type="CDD" id="cd00009">
    <property type="entry name" value="AAA"/>
    <property type="match status" value="1"/>
</dbReference>
<keyword evidence="5" id="KW-0805">Transcription regulation</keyword>
<accession>D6SMJ7</accession>
<dbReference type="Pfam" id="PF08448">
    <property type="entry name" value="PAS_4"/>
    <property type="match status" value="2"/>
</dbReference>
<evidence type="ECO:0000256" key="3">
    <source>
        <dbReference type="ARBA" id="ARBA00022777"/>
    </source>
</evidence>
<keyword evidence="4" id="KW-0067">ATP-binding</keyword>
<evidence type="ECO:0000259" key="10">
    <source>
        <dbReference type="PROSITE" id="PS50110"/>
    </source>
</evidence>
<dbReference type="Gene3D" id="1.10.10.60">
    <property type="entry name" value="Homeodomain-like"/>
    <property type="match status" value="1"/>
</dbReference>
<dbReference type="InterPro" id="IPR035965">
    <property type="entry name" value="PAS-like_dom_sf"/>
</dbReference>
<dbReference type="Pfam" id="PF00072">
    <property type="entry name" value="Response_reg"/>
    <property type="match status" value="1"/>
</dbReference>
<dbReference type="SUPFAM" id="SSF46689">
    <property type="entry name" value="Homeodomain-like"/>
    <property type="match status" value="1"/>
</dbReference>
<keyword evidence="14" id="KW-1185">Reference proteome</keyword>
<dbReference type="Pfam" id="PF02954">
    <property type="entry name" value="HTH_8"/>
    <property type="match status" value="1"/>
</dbReference>
<dbReference type="SUPFAM" id="SSF52172">
    <property type="entry name" value="CheY-like"/>
    <property type="match status" value="1"/>
</dbReference>
<keyword evidence="1" id="KW-0808">Transferase</keyword>
<dbReference type="PROSITE" id="PS00688">
    <property type="entry name" value="SIGMA54_INTERACT_3"/>
    <property type="match status" value="1"/>
</dbReference>
<dbReference type="Pfam" id="PF08447">
    <property type="entry name" value="PAS_3"/>
    <property type="match status" value="1"/>
</dbReference>
<dbReference type="Gene3D" id="2.10.70.100">
    <property type="match status" value="1"/>
</dbReference>
<dbReference type="NCBIfam" id="TIGR00229">
    <property type="entry name" value="sensory_box"/>
    <property type="match status" value="3"/>
</dbReference>
<dbReference type="InterPro" id="IPR000700">
    <property type="entry name" value="PAS-assoc_C"/>
</dbReference>
<dbReference type="GO" id="GO:0016301">
    <property type="term" value="F:kinase activity"/>
    <property type="evidence" value="ECO:0007669"/>
    <property type="project" value="UniProtKB-KW"/>
</dbReference>
<dbReference type="SUPFAM" id="SSF55785">
    <property type="entry name" value="PYP-like sensor domain (PAS domain)"/>
    <property type="match status" value="3"/>
</dbReference>
<dbReference type="GO" id="GO:0000160">
    <property type="term" value="P:phosphorelay signal transduction system"/>
    <property type="evidence" value="ECO:0007669"/>
    <property type="project" value="InterPro"/>
</dbReference>
<dbReference type="RefSeq" id="WP_008869036.1">
    <property type="nucleotide sequence ID" value="NZ_ACJN02000001.1"/>
</dbReference>
<evidence type="ECO:0000259" key="12">
    <source>
        <dbReference type="PROSITE" id="PS50113"/>
    </source>
</evidence>
<dbReference type="InterPro" id="IPR013655">
    <property type="entry name" value="PAS_fold_3"/>
</dbReference>
<dbReference type="GO" id="GO:0043565">
    <property type="term" value="F:sequence-specific DNA binding"/>
    <property type="evidence" value="ECO:0007669"/>
    <property type="project" value="InterPro"/>
</dbReference>
<dbReference type="FunFam" id="3.40.50.300:FF:000006">
    <property type="entry name" value="DNA-binding transcriptional regulator NtrC"/>
    <property type="match status" value="1"/>
</dbReference>
<dbReference type="InterPro" id="IPR001610">
    <property type="entry name" value="PAC"/>
</dbReference>
<feature type="domain" description="PAS" evidence="11">
    <location>
        <begin position="275"/>
        <end position="347"/>
    </location>
</feature>
<dbReference type="Gene3D" id="3.30.450.20">
    <property type="entry name" value="PAS domain"/>
    <property type="match status" value="3"/>
</dbReference>
<dbReference type="InterPro" id="IPR003018">
    <property type="entry name" value="GAF"/>
</dbReference>
<dbReference type="CDD" id="cd00130">
    <property type="entry name" value="PAS"/>
    <property type="match status" value="1"/>
</dbReference>
<sequence length="1029" mass="115713">MNKNQQTFPKPVVLIVDDQPASIEVLGSLLREDYHVLVAAGGTRALEMVFGNTRPDLILLDIMMPDMDGYEVCRRLKADERTRGTPVIFLTAMDQDEDEELGFSLGAADYITKPFKPSIVRARVRTQINLKLHADLLEQAAVERRELLIEYDTIFNNVQSAFFLIDIDPQGRFIIENLNAYHQEKTGLDLWNIRGKTPVQAFGPELGARIEDNYRKCFELQQNISYEETLLLPAGERTWLSRLTPVVINGRTVKLVGSALDVTDLKNAQTELLTSQSRLSWAQTLTQSGVWEHDMDQGTVFWSKECEALFGLQEGEFEGTYQAFLDRVHPDDREYVISTGRPIIEMKEGTTLEYDHRIVKKDGQICWVRESAGVVHDEAGDPLRVVGFVQDITQRKEAERAINKQKALEGLLMELAADSINAPLDDFEHTISRLLEAVGRSVEVDRVYLFNYDYVRKIAVNTHEWCAEDINPEIGNLQAVPFDLISEFIPAHERGESVHIPDVGELIENPGMRSHLEDQGIKSIVSIPLMDNRACLGFVGFDAVRKEKVFSDTEMYLLSFMAQVIVNLMSRLQASKEHQESEARCRVIAENIAMGVAVIDENMRITSANPRLRQWFPGLRPENTPLCYDVFCHTARKKVCKDCPCIVSFENHRVHQGIKRRNHKGDEQIFRLTSSPVPGPEGRVSQVVLMFQEITDEVLREEELRNRLNEAENRLAGGGPGGLCGLRGASRAMGEVYTRIRTTAGTDKVVLLMGETGTGKELAARAIHELRGRGEFMAVNCANLSPSLLESELFGHCRGAFTGASSDKKGLFEAAGNGIILLDEIEAAPSRMQTALLRVLESREVTRVGDSRPRSIGAKVLAAANQDLEAMVEKGRFRDDLFYRLCETVIHLPTLRERTEDISILADHFLEEYSRLSSRRPRQLSPRSMELLCGYNWPGNVRELRNLVHTLAEISPAPMIRPADLPDWLAGGTGGFTTLEERERKALQDAMDRASGNKTEAARLLGVSRKTVYSLIDKYGMDQGLWCRT</sequence>
<dbReference type="EMBL" id="ACJN02000001">
    <property type="protein sequence ID" value="EFI35908.1"/>
    <property type="molecule type" value="Genomic_DNA"/>
</dbReference>
<comment type="caution">
    <text evidence="13">The sequence shown here is derived from an EMBL/GenBank/DDBJ whole genome shotgun (WGS) entry which is preliminary data.</text>
</comment>
<feature type="domain" description="Sigma-54 factor interaction" evidence="9">
    <location>
        <begin position="726"/>
        <end position="953"/>
    </location>
</feature>
<dbReference type="Gene3D" id="1.10.8.60">
    <property type="match status" value="1"/>
</dbReference>
<feature type="modified residue" description="4-aspartylphosphate" evidence="8">
    <location>
        <position position="61"/>
    </location>
</feature>
<dbReference type="InterPro" id="IPR011006">
    <property type="entry name" value="CheY-like_superfamily"/>
</dbReference>
<keyword evidence="6" id="KW-0238">DNA-binding</keyword>
<dbReference type="Proteomes" id="UP000005496">
    <property type="component" value="Unassembled WGS sequence"/>
</dbReference>
<dbReference type="InterPro" id="IPR009057">
    <property type="entry name" value="Homeodomain-like_sf"/>
</dbReference>
<dbReference type="InterPro" id="IPR025944">
    <property type="entry name" value="Sigma_54_int_dom_CS"/>
</dbReference>
<dbReference type="SMART" id="SM00086">
    <property type="entry name" value="PAC"/>
    <property type="match status" value="3"/>
</dbReference>
<dbReference type="InterPro" id="IPR002078">
    <property type="entry name" value="Sigma_54_int"/>
</dbReference>
<dbReference type="OrthoDB" id="9763792at2"/>
<evidence type="ECO:0000259" key="9">
    <source>
        <dbReference type="PROSITE" id="PS50045"/>
    </source>
</evidence>
<dbReference type="Gene3D" id="3.30.450.40">
    <property type="match status" value="1"/>
</dbReference>
<feature type="domain" description="Response regulatory" evidence="10">
    <location>
        <begin position="12"/>
        <end position="128"/>
    </location>
</feature>
<keyword evidence="2" id="KW-0547">Nucleotide-binding</keyword>
<feature type="domain" description="PAC" evidence="12">
    <location>
        <begin position="352"/>
        <end position="404"/>
    </location>
</feature>
<evidence type="ECO:0000256" key="2">
    <source>
        <dbReference type="ARBA" id="ARBA00022741"/>
    </source>
</evidence>
<dbReference type="InterPro" id="IPR000014">
    <property type="entry name" value="PAS"/>
</dbReference>
<dbReference type="Pfam" id="PF00158">
    <property type="entry name" value="Sigma54_activat"/>
    <property type="match status" value="1"/>
</dbReference>
<keyword evidence="8" id="KW-0597">Phosphoprotein</keyword>
<gene>
    <name evidence="13" type="ORF">Dthio_PD3348</name>
</gene>
<dbReference type="PANTHER" id="PTHR32071">
    <property type="entry name" value="TRANSCRIPTIONAL REGULATORY PROTEIN"/>
    <property type="match status" value="1"/>
</dbReference>
<dbReference type="Gene3D" id="3.40.50.2300">
    <property type="match status" value="1"/>
</dbReference>
<dbReference type="eggNOG" id="COG2204">
    <property type="taxonomic scope" value="Bacteria"/>
</dbReference>
<evidence type="ECO:0000313" key="14">
    <source>
        <dbReference type="Proteomes" id="UP000005496"/>
    </source>
</evidence>
<evidence type="ECO:0000256" key="8">
    <source>
        <dbReference type="PROSITE-ProRule" id="PRU00169"/>
    </source>
</evidence>
<dbReference type="PROSITE" id="PS50112">
    <property type="entry name" value="PAS"/>
    <property type="match status" value="1"/>
</dbReference>
<dbReference type="Pfam" id="PF25601">
    <property type="entry name" value="AAA_lid_14"/>
    <property type="match status" value="1"/>
</dbReference>
<dbReference type="PROSITE" id="PS50110">
    <property type="entry name" value="RESPONSE_REGULATORY"/>
    <property type="match status" value="1"/>
</dbReference>
<dbReference type="SUPFAM" id="SSF55781">
    <property type="entry name" value="GAF domain-like"/>
    <property type="match status" value="1"/>
</dbReference>
<reference evidence="13" key="1">
    <citation type="submission" date="2010-05" db="EMBL/GenBank/DDBJ databases">
        <title>The draft genome of Desulfonatronospira thiodismutans ASO3-1.</title>
        <authorList>
            <consortium name="US DOE Joint Genome Institute (JGI-PGF)"/>
            <person name="Lucas S."/>
            <person name="Copeland A."/>
            <person name="Lapidus A."/>
            <person name="Cheng J.-F."/>
            <person name="Bruce D."/>
            <person name="Goodwin L."/>
            <person name="Pitluck S."/>
            <person name="Chertkov O."/>
            <person name="Brettin T."/>
            <person name="Detter J.C."/>
            <person name="Han C."/>
            <person name="Land M.L."/>
            <person name="Hauser L."/>
            <person name="Kyrpides N."/>
            <person name="Mikhailova N."/>
            <person name="Muyzer G."/>
            <person name="Woyke T."/>
        </authorList>
    </citation>
    <scope>NUCLEOTIDE SEQUENCE [LARGE SCALE GENOMIC DNA]</scope>
    <source>
        <strain evidence="13">ASO3-1</strain>
    </source>
</reference>
<dbReference type="SMART" id="SM00382">
    <property type="entry name" value="AAA"/>
    <property type="match status" value="1"/>
</dbReference>
<dbReference type="InterPro" id="IPR013656">
    <property type="entry name" value="PAS_4"/>
</dbReference>
<dbReference type="PROSITE" id="PS50113">
    <property type="entry name" value="PAC"/>
    <property type="match status" value="1"/>
</dbReference>
<dbReference type="InterPro" id="IPR058031">
    <property type="entry name" value="AAA_lid_NorR"/>
</dbReference>
<proteinExistence type="predicted"/>
<dbReference type="SMART" id="SM00091">
    <property type="entry name" value="PAS"/>
    <property type="match status" value="3"/>
</dbReference>
<dbReference type="Pfam" id="PF01590">
    <property type="entry name" value="GAF"/>
    <property type="match status" value="1"/>
</dbReference>
<keyword evidence="7" id="KW-0804">Transcription</keyword>
<protein>
    <submittedName>
        <fullName evidence="13">Two component, sigma54 specific, transcriptional regulator, Fis family</fullName>
    </submittedName>
</protein>
<dbReference type="AlphaFoldDB" id="D6SMJ7"/>
<evidence type="ECO:0000313" key="13">
    <source>
        <dbReference type="EMBL" id="EFI35908.1"/>
    </source>
</evidence>